<keyword evidence="4" id="KW-1003">Cell membrane</keyword>
<evidence type="ECO:0000256" key="2">
    <source>
        <dbReference type="ARBA" id="ARBA00010145"/>
    </source>
</evidence>
<dbReference type="AlphaFoldDB" id="A0A916QC63"/>
<dbReference type="RefSeq" id="WP_201311470.1">
    <property type="nucleotide sequence ID" value="NZ_BLYI01000046.1"/>
</dbReference>
<feature type="transmembrane region" description="Helical" evidence="8">
    <location>
        <begin position="129"/>
        <end position="150"/>
    </location>
</feature>
<dbReference type="PANTHER" id="PTHR36838">
    <property type="entry name" value="AUXIN EFFLUX CARRIER FAMILY PROTEIN"/>
    <property type="match status" value="1"/>
</dbReference>
<keyword evidence="7 8" id="KW-0472">Membrane</keyword>
<dbReference type="Proteomes" id="UP000613208">
    <property type="component" value="Unassembled WGS sequence"/>
</dbReference>
<dbReference type="InterPro" id="IPR038770">
    <property type="entry name" value="Na+/solute_symporter_sf"/>
</dbReference>
<feature type="transmembrane region" description="Helical" evidence="8">
    <location>
        <begin position="101"/>
        <end position="123"/>
    </location>
</feature>
<protein>
    <submittedName>
        <fullName evidence="9">Transporter</fullName>
    </submittedName>
</protein>
<dbReference type="EMBL" id="BLYI01000046">
    <property type="protein sequence ID" value="GFO85769.1"/>
    <property type="molecule type" value="Genomic_DNA"/>
</dbReference>
<keyword evidence="10" id="KW-1185">Reference proteome</keyword>
<feature type="transmembrane region" description="Helical" evidence="8">
    <location>
        <begin position="289"/>
        <end position="305"/>
    </location>
</feature>
<evidence type="ECO:0000313" key="10">
    <source>
        <dbReference type="Proteomes" id="UP000613208"/>
    </source>
</evidence>
<evidence type="ECO:0000256" key="7">
    <source>
        <dbReference type="ARBA" id="ARBA00023136"/>
    </source>
</evidence>
<evidence type="ECO:0000256" key="3">
    <source>
        <dbReference type="ARBA" id="ARBA00022448"/>
    </source>
</evidence>
<reference evidence="9" key="1">
    <citation type="submission" date="2020-06" db="EMBL/GenBank/DDBJ databases">
        <title>Characterization of fructooligosaccharide metabolism and fructooligosaccharide-degrading enzymes in human commensal butyrate producers.</title>
        <authorList>
            <person name="Tanno H."/>
            <person name="Fujii T."/>
            <person name="Hirano K."/>
            <person name="Maeno S."/>
            <person name="Tonozuka T."/>
            <person name="Sakamoto M."/>
            <person name="Ohkuma M."/>
            <person name="Tochio T."/>
            <person name="Endo A."/>
        </authorList>
    </citation>
    <scope>NUCLEOTIDE SEQUENCE</scope>
    <source>
        <strain evidence="9">JCM 17466</strain>
    </source>
</reference>
<dbReference type="Gene3D" id="1.20.1530.20">
    <property type="match status" value="1"/>
</dbReference>
<feature type="transmembrane region" description="Helical" evidence="8">
    <location>
        <begin position="256"/>
        <end position="277"/>
    </location>
</feature>
<dbReference type="InterPro" id="IPR004776">
    <property type="entry name" value="Mem_transp_PIN-like"/>
</dbReference>
<feature type="transmembrane region" description="Helical" evidence="8">
    <location>
        <begin position="6"/>
        <end position="25"/>
    </location>
</feature>
<keyword evidence="5 8" id="KW-0812">Transmembrane</keyword>
<gene>
    <name evidence="9" type="ORF">ANBU17_21160</name>
</gene>
<feature type="transmembrane region" description="Helical" evidence="8">
    <location>
        <begin position="197"/>
        <end position="219"/>
    </location>
</feature>
<evidence type="ECO:0000256" key="5">
    <source>
        <dbReference type="ARBA" id="ARBA00022692"/>
    </source>
</evidence>
<dbReference type="GO" id="GO:0055085">
    <property type="term" value="P:transmembrane transport"/>
    <property type="evidence" value="ECO:0007669"/>
    <property type="project" value="InterPro"/>
</dbReference>
<evidence type="ECO:0000256" key="8">
    <source>
        <dbReference type="SAM" id="Phobius"/>
    </source>
</evidence>
<organism evidence="9 10">
    <name type="scientific">Anaerostipes butyraticus</name>
    <dbReference type="NCBI Taxonomy" id="645466"/>
    <lineage>
        <taxon>Bacteria</taxon>
        <taxon>Bacillati</taxon>
        <taxon>Bacillota</taxon>
        <taxon>Clostridia</taxon>
        <taxon>Lachnospirales</taxon>
        <taxon>Lachnospiraceae</taxon>
        <taxon>Anaerostipes</taxon>
    </lineage>
</organism>
<dbReference type="GO" id="GO:0005886">
    <property type="term" value="C:plasma membrane"/>
    <property type="evidence" value="ECO:0007669"/>
    <property type="project" value="UniProtKB-SubCell"/>
</dbReference>
<keyword evidence="6 8" id="KW-1133">Transmembrane helix</keyword>
<sequence length="308" mass="34324">MGNSWIIFQKLLVLFGFMLLGTLGYKRRWISDEGASQISRLIVNIFNPALIVTGITSSEGAYSWTSVLMNILLAVILFASLIVISPLFVRILRVKKNVRNMYSVMLIFSNLGFMGIPLIEALYGRTAVFYVGMYTLVFNILFYTYGFYLFEKEKTSGKVRFQWKKLINPGVFACLVSLMIFSLQLEVPKTAADFLDYLGGAAVPLSMMMTGVSLAKMSLKDVFSEWKMYPFTFLKMLVIPAAAALIIHKFQVDPVLAGIMILMYGMPNGSMPVMLAVDYGMDSSLCSRGIVLTTLLSLITLPAVTCLI</sequence>
<feature type="transmembrane region" description="Helical" evidence="8">
    <location>
        <begin position="231"/>
        <end position="250"/>
    </location>
</feature>
<proteinExistence type="inferred from homology"/>
<feature type="transmembrane region" description="Helical" evidence="8">
    <location>
        <begin position="166"/>
        <end position="185"/>
    </location>
</feature>
<feature type="transmembrane region" description="Helical" evidence="8">
    <location>
        <begin position="67"/>
        <end position="89"/>
    </location>
</feature>
<dbReference type="PANTHER" id="PTHR36838:SF1">
    <property type="entry name" value="SLR1864 PROTEIN"/>
    <property type="match status" value="1"/>
</dbReference>
<evidence type="ECO:0000256" key="4">
    <source>
        <dbReference type="ARBA" id="ARBA00022475"/>
    </source>
</evidence>
<comment type="similarity">
    <text evidence="2">Belongs to the auxin efflux carrier (TC 2.A.69) family.</text>
</comment>
<name>A0A916QC63_9FIRM</name>
<keyword evidence="3" id="KW-0813">Transport</keyword>
<evidence type="ECO:0000313" key="9">
    <source>
        <dbReference type="EMBL" id="GFO85769.1"/>
    </source>
</evidence>
<feature type="transmembrane region" description="Helical" evidence="8">
    <location>
        <begin position="37"/>
        <end position="55"/>
    </location>
</feature>
<dbReference type="Pfam" id="PF03547">
    <property type="entry name" value="Mem_trans"/>
    <property type="match status" value="1"/>
</dbReference>
<accession>A0A916QC63</accession>
<comment type="subcellular location">
    <subcellularLocation>
        <location evidence="1">Cell membrane</location>
        <topology evidence="1">Multi-pass membrane protein</topology>
    </subcellularLocation>
</comment>
<evidence type="ECO:0000256" key="6">
    <source>
        <dbReference type="ARBA" id="ARBA00022989"/>
    </source>
</evidence>
<comment type="caution">
    <text evidence="9">The sequence shown here is derived from an EMBL/GenBank/DDBJ whole genome shotgun (WGS) entry which is preliminary data.</text>
</comment>
<evidence type="ECO:0000256" key="1">
    <source>
        <dbReference type="ARBA" id="ARBA00004651"/>
    </source>
</evidence>